<sequence length="148" mass="17572">MRTPFKRGCFSTFICPRFKKKSNMDGWKYVTESGRKESGFENLKTRFQDCNLSRKQESKPDGMIERKQLFNRESKLSAKKTNCLCGKNENKKARKKTTCLCRKIARNKERKKEVILSFGVSTWNEREPSVNLYGWNEIKMYHKKELLQ</sequence>
<dbReference type="PaxDb" id="272559-BF9343_1185"/>
<dbReference type="Proteomes" id="UP000006731">
    <property type="component" value="Chromosome"/>
</dbReference>
<accession>Q5LFX7</accession>
<dbReference type="HOGENOM" id="CLU_2033507_0_0_10"/>
<reference evidence="1 2" key="1">
    <citation type="journal article" date="2005" name="Science">
        <title>Extensive DNA inversions in the B. fragilis genome control variable gene expression.</title>
        <authorList>
            <person name="Cerdeno-Tarraga A.M."/>
            <person name="Patrick S."/>
            <person name="Crosmann L."/>
            <person name="Blakely G."/>
            <person name="Abratt V."/>
            <person name="Lennard N."/>
            <person name="Duerden B."/>
            <person name="Poxton I."/>
            <person name="Harris B."/>
            <person name="Quail M.A."/>
            <person name="Barron A."/>
            <person name="Clarck L."/>
            <person name="Corton C."/>
            <person name="Doggett J."/>
            <person name="Holden M.T.G."/>
            <person name="Larke N."/>
            <person name="Line A."/>
            <person name="Lord A."/>
            <person name="Norbertczak H."/>
            <person name="Ormond D."/>
            <person name="Price C."/>
            <person name="Rabbinowitsch E."/>
            <person name="Woodward J."/>
            <person name="Barrel B.G."/>
            <person name="Parkhill J."/>
        </authorList>
    </citation>
    <scope>NUCLEOTIDE SEQUENCE [LARGE SCALE GENOMIC DNA]</scope>
    <source>
        <strain evidence="2">ATCC 25285 / DSM 2151 / CCUG 4856 / JCM 11019 / LMG 10263 / NCTC 9343 / Onslow / VPI 2553 / EN-2</strain>
    </source>
</reference>
<dbReference type="KEGG" id="bfs:BF9343_1185"/>
<gene>
    <name evidence="1" type="ORF">BF9343_1185</name>
</gene>
<evidence type="ECO:0000313" key="1">
    <source>
        <dbReference type="EMBL" id="CAH06966.1"/>
    </source>
</evidence>
<name>Q5LFX7_BACFN</name>
<dbReference type="EMBL" id="CR626927">
    <property type="protein sequence ID" value="CAH06966.1"/>
    <property type="molecule type" value="Genomic_DNA"/>
</dbReference>
<keyword evidence="2" id="KW-1185">Reference proteome</keyword>
<dbReference type="AlphaFoldDB" id="Q5LFX7"/>
<organism evidence="1 2">
    <name type="scientific">Bacteroides fragilis (strain ATCC 25285 / DSM 2151 / CCUG 4856 / JCM 11019 / LMG 10263 / NCTC 9343 / Onslow / VPI 2553 / EN-2)</name>
    <dbReference type="NCBI Taxonomy" id="272559"/>
    <lineage>
        <taxon>Bacteria</taxon>
        <taxon>Pseudomonadati</taxon>
        <taxon>Bacteroidota</taxon>
        <taxon>Bacteroidia</taxon>
        <taxon>Bacteroidales</taxon>
        <taxon>Bacteroidaceae</taxon>
        <taxon>Bacteroides</taxon>
    </lineage>
</organism>
<evidence type="ECO:0000313" key="2">
    <source>
        <dbReference type="Proteomes" id="UP000006731"/>
    </source>
</evidence>
<dbReference type="eggNOG" id="ENOG5033VXM">
    <property type="taxonomic scope" value="Bacteria"/>
</dbReference>
<proteinExistence type="predicted"/>
<protein>
    <submittedName>
        <fullName evidence="1">Uncharacterized protein</fullName>
    </submittedName>
</protein>